<comment type="caution">
    <text evidence="2">The sequence shown here is derived from an EMBL/GenBank/DDBJ whole genome shotgun (WGS) entry which is preliminary data.</text>
</comment>
<evidence type="ECO:0008006" key="4">
    <source>
        <dbReference type="Google" id="ProtNLM"/>
    </source>
</evidence>
<keyword evidence="1" id="KW-1133">Transmembrane helix</keyword>
<feature type="transmembrane region" description="Helical" evidence="1">
    <location>
        <begin position="6"/>
        <end position="24"/>
    </location>
</feature>
<keyword evidence="1" id="KW-0812">Transmembrane</keyword>
<evidence type="ECO:0000256" key="1">
    <source>
        <dbReference type="SAM" id="Phobius"/>
    </source>
</evidence>
<name>A0A0G1KCY6_9BACT</name>
<dbReference type="EMBL" id="LCJQ01000009">
    <property type="protein sequence ID" value="KKT81483.1"/>
    <property type="molecule type" value="Genomic_DNA"/>
</dbReference>
<sequence length="121" mass="13693">MFGYIVLFLACVVLFSIIGIYDAVTEKGKRIMVRLLVGSASAFFVVCVLWSRFDVTNSRTVPGSCEVLSSTVLSNERTRYQFRSLSDSKVMFTRTFNEKSFPPPGYDYVVIEGRKLLLPKD</sequence>
<protein>
    <recommendedName>
        <fullName evidence="4">Transmembrane protein</fullName>
    </recommendedName>
</protein>
<organism evidence="2 3">
    <name type="scientific">Candidatus Azambacteria bacterium GW2011_GWA1_44_9</name>
    <dbReference type="NCBI Taxonomy" id="1618610"/>
    <lineage>
        <taxon>Bacteria</taxon>
        <taxon>Candidatus Azamiibacteriota</taxon>
    </lineage>
</organism>
<dbReference type="Proteomes" id="UP000034595">
    <property type="component" value="Unassembled WGS sequence"/>
</dbReference>
<keyword evidence="1" id="KW-0472">Membrane</keyword>
<dbReference type="AlphaFoldDB" id="A0A0G1KCY6"/>
<evidence type="ECO:0000313" key="2">
    <source>
        <dbReference type="EMBL" id="KKT81483.1"/>
    </source>
</evidence>
<evidence type="ECO:0000313" key="3">
    <source>
        <dbReference type="Proteomes" id="UP000034595"/>
    </source>
</evidence>
<gene>
    <name evidence="2" type="ORF">UW78_C0009G0004</name>
</gene>
<feature type="transmembrane region" description="Helical" evidence="1">
    <location>
        <begin position="31"/>
        <end position="51"/>
    </location>
</feature>
<reference evidence="2 3" key="1">
    <citation type="journal article" date="2015" name="Nature">
        <title>rRNA introns, odd ribosomes, and small enigmatic genomes across a large radiation of phyla.</title>
        <authorList>
            <person name="Brown C.T."/>
            <person name="Hug L.A."/>
            <person name="Thomas B.C."/>
            <person name="Sharon I."/>
            <person name="Castelle C.J."/>
            <person name="Singh A."/>
            <person name="Wilkins M.J."/>
            <person name="Williams K.H."/>
            <person name="Banfield J.F."/>
        </authorList>
    </citation>
    <scope>NUCLEOTIDE SEQUENCE [LARGE SCALE GENOMIC DNA]</scope>
</reference>
<proteinExistence type="predicted"/>
<accession>A0A0G1KCY6</accession>